<protein>
    <submittedName>
        <fullName evidence="1">Uncharacterized protein</fullName>
    </submittedName>
</protein>
<reference evidence="1" key="1">
    <citation type="submission" date="2020-04" db="EMBL/GenBank/DDBJ databases">
        <title>Deep metagenomics examines the oral microbiome during advanced dental caries in children, revealing novel taxa and co-occurrences with host molecules.</title>
        <authorList>
            <person name="Baker J.L."/>
            <person name="Morton J.T."/>
            <person name="Dinis M."/>
            <person name="Alvarez R."/>
            <person name="Tran N.C."/>
            <person name="Knight R."/>
            <person name="Edlund A."/>
        </authorList>
    </citation>
    <scope>NUCLEOTIDE SEQUENCE</scope>
    <source>
        <strain evidence="1">JCVI_32_bin.24</strain>
    </source>
</reference>
<proteinExistence type="predicted"/>
<dbReference type="AlphaFoldDB" id="A0A930G0L9"/>
<evidence type="ECO:0000313" key="1">
    <source>
        <dbReference type="EMBL" id="MBF1166050.1"/>
    </source>
</evidence>
<comment type="caution">
    <text evidence="1">The sequence shown here is derived from an EMBL/GenBank/DDBJ whole genome shotgun (WGS) entry which is preliminary data.</text>
</comment>
<dbReference type="Proteomes" id="UP000718593">
    <property type="component" value="Unassembled WGS sequence"/>
</dbReference>
<name>A0A930G0L9_9RHOO</name>
<sequence>MNANIYPLPALVAVEFTHGVEAVPTLINGLPIQYTTIDVDGHLQAWNRQPEYTDGYWTGEVKDVVLLPAVDALVDGAYPGAADSLHRIVLADLLH</sequence>
<gene>
    <name evidence="1" type="ORF">HXL68_13545</name>
</gene>
<dbReference type="EMBL" id="JABZMI010000338">
    <property type="protein sequence ID" value="MBF1166050.1"/>
    <property type="molecule type" value="Genomic_DNA"/>
</dbReference>
<organism evidence="1 2">
    <name type="scientific">Dechloromonas agitata</name>
    <dbReference type="NCBI Taxonomy" id="73030"/>
    <lineage>
        <taxon>Bacteria</taxon>
        <taxon>Pseudomonadati</taxon>
        <taxon>Pseudomonadota</taxon>
        <taxon>Betaproteobacteria</taxon>
        <taxon>Rhodocyclales</taxon>
        <taxon>Azonexaceae</taxon>
        <taxon>Dechloromonas</taxon>
    </lineage>
</organism>
<evidence type="ECO:0000313" key="2">
    <source>
        <dbReference type="Proteomes" id="UP000718593"/>
    </source>
</evidence>
<accession>A0A930G0L9</accession>